<keyword evidence="11" id="KW-1185">Reference proteome</keyword>
<organism evidence="10 11">
    <name type="scientific">Pleurodeles waltl</name>
    <name type="common">Iberian ribbed newt</name>
    <dbReference type="NCBI Taxonomy" id="8319"/>
    <lineage>
        <taxon>Eukaryota</taxon>
        <taxon>Metazoa</taxon>
        <taxon>Chordata</taxon>
        <taxon>Craniata</taxon>
        <taxon>Vertebrata</taxon>
        <taxon>Euteleostomi</taxon>
        <taxon>Amphibia</taxon>
        <taxon>Batrachia</taxon>
        <taxon>Caudata</taxon>
        <taxon>Salamandroidea</taxon>
        <taxon>Salamandridae</taxon>
        <taxon>Pleurodelinae</taxon>
        <taxon>Pleurodeles</taxon>
    </lineage>
</organism>
<name>A0AAV7NXP4_PLEWA</name>
<dbReference type="PROSITE" id="PS50994">
    <property type="entry name" value="INTEGRASE"/>
    <property type="match status" value="1"/>
</dbReference>
<evidence type="ECO:0000256" key="5">
    <source>
        <dbReference type="ARBA" id="ARBA00022801"/>
    </source>
</evidence>
<dbReference type="SUPFAM" id="SSF53098">
    <property type="entry name" value="Ribonuclease H-like"/>
    <property type="match status" value="2"/>
</dbReference>
<feature type="region of interest" description="Disordered" evidence="7">
    <location>
        <begin position="1"/>
        <end position="24"/>
    </location>
</feature>
<keyword evidence="2" id="KW-0548">Nucleotidyltransferase</keyword>
<evidence type="ECO:0000313" key="10">
    <source>
        <dbReference type="EMBL" id="KAJ1120661.1"/>
    </source>
</evidence>
<accession>A0AAV7NXP4</accession>
<evidence type="ECO:0000256" key="2">
    <source>
        <dbReference type="ARBA" id="ARBA00022695"/>
    </source>
</evidence>
<dbReference type="Gene3D" id="1.10.340.70">
    <property type="match status" value="1"/>
</dbReference>
<gene>
    <name evidence="10" type="ORF">NDU88_008823</name>
</gene>
<dbReference type="Proteomes" id="UP001066276">
    <property type="component" value="Chromosome 8"/>
</dbReference>
<dbReference type="PANTHER" id="PTHR41694:SF3">
    <property type="entry name" value="RNA-DIRECTED DNA POLYMERASE-RELATED"/>
    <property type="match status" value="1"/>
</dbReference>
<evidence type="ECO:0000259" key="8">
    <source>
        <dbReference type="PROSITE" id="PS50879"/>
    </source>
</evidence>
<dbReference type="GO" id="GO:0035613">
    <property type="term" value="F:RNA stem-loop binding"/>
    <property type="evidence" value="ECO:0007669"/>
    <property type="project" value="TreeGrafter"/>
</dbReference>
<evidence type="ECO:0000256" key="7">
    <source>
        <dbReference type="SAM" id="MobiDB-lite"/>
    </source>
</evidence>
<dbReference type="InterPro" id="IPR036397">
    <property type="entry name" value="RNaseH_sf"/>
</dbReference>
<keyword evidence="4" id="KW-0255">Endonuclease</keyword>
<reference evidence="10" key="1">
    <citation type="journal article" date="2022" name="bioRxiv">
        <title>Sequencing and chromosome-scale assembly of the giantPleurodeles waltlgenome.</title>
        <authorList>
            <person name="Brown T."/>
            <person name="Elewa A."/>
            <person name="Iarovenko S."/>
            <person name="Subramanian E."/>
            <person name="Araus A.J."/>
            <person name="Petzold A."/>
            <person name="Susuki M."/>
            <person name="Suzuki K.-i.T."/>
            <person name="Hayashi T."/>
            <person name="Toyoda A."/>
            <person name="Oliveira C."/>
            <person name="Osipova E."/>
            <person name="Leigh N.D."/>
            <person name="Simon A."/>
            <person name="Yun M.H."/>
        </authorList>
    </citation>
    <scope>NUCLEOTIDE SEQUENCE</scope>
    <source>
        <strain evidence="10">20211129_DDA</strain>
        <tissue evidence="10">Liver</tissue>
    </source>
</reference>
<sequence length="303" mass="33578">MLGAVDLQAMVPSPEPSEMESSPFKTAPPFEQLTDEEQQNAWFTDGTARYHQGKRQWETVAFQHATETMLLQVGNNGSGQLAELQGVAAVIKQAPIGEKTFVYTDSWATYQGLVSWAPTWRKDGWKIKGTPIWGGKQLWEEMWEKGQKCQIYVGHVDAHCPSDTSPASLFSNTADQMAKTRTVIINEEAEAALANWAHATSGHLGENGTYAWAQQQQIPVTKEQVQQAVKECPTCNQIKQMPLQKKPSGHIRRGTAADTVWQLDYIGPLPKKGGKSYILTMVYTYSGLMLGMPCKSADQKSTL</sequence>
<protein>
    <submittedName>
        <fullName evidence="10">Uncharacterized protein</fullName>
    </submittedName>
</protein>
<dbReference type="PROSITE" id="PS50879">
    <property type="entry name" value="RNASE_H_1"/>
    <property type="match status" value="1"/>
</dbReference>
<dbReference type="InterPro" id="IPR002156">
    <property type="entry name" value="RNaseH_domain"/>
</dbReference>
<dbReference type="Gene3D" id="3.30.420.10">
    <property type="entry name" value="Ribonuclease H-like superfamily/Ribonuclease H"/>
    <property type="match status" value="2"/>
</dbReference>
<evidence type="ECO:0000256" key="1">
    <source>
        <dbReference type="ARBA" id="ARBA00022679"/>
    </source>
</evidence>
<evidence type="ECO:0000256" key="3">
    <source>
        <dbReference type="ARBA" id="ARBA00022722"/>
    </source>
</evidence>
<keyword evidence="1" id="KW-0808">Transferase</keyword>
<evidence type="ECO:0000256" key="4">
    <source>
        <dbReference type="ARBA" id="ARBA00022759"/>
    </source>
</evidence>
<keyword evidence="5" id="KW-0378">Hydrolase</keyword>
<dbReference type="AlphaFoldDB" id="A0AAV7NXP4"/>
<proteinExistence type="predicted"/>
<feature type="domain" description="Integrase catalytic" evidence="9">
    <location>
        <begin position="243"/>
        <end position="303"/>
    </location>
</feature>
<dbReference type="GO" id="GO:0015074">
    <property type="term" value="P:DNA integration"/>
    <property type="evidence" value="ECO:0007669"/>
    <property type="project" value="InterPro"/>
</dbReference>
<dbReference type="PANTHER" id="PTHR41694">
    <property type="entry name" value="ENDOGENOUS RETROVIRUS GROUP K MEMBER POL PROTEIN"/>
    <property type="match status" value="1"/>
</dbReference>
<evidence type="ECO:0000259" key="9">
    <source>
        <dbReference type="PROSITE" id="PS50994"/>
    </source>
</evidence>
<dbReference type="InterPro" id="IPR012337">
    <property type="entry name" value="RNaseH-like_sf"/>
</dbReference>
<dbReference type="Pfam" id="PF00075">
    <property type="entry name" value="RNase_H"/>
    <property type="match status" value="1"/>
</dbReference>
<dbReference type="EMBL" id="JANPWB010000012">
    <property type="protein sequence ID" value="KAJ1120661.1"/>
    <property type="molecule type" value="Genomic_DNA"/>
</dbReference>
<feature type="domain" description="RNase H type-1" evidence="8">
    <location>
        <begin position="36"/>
        <end position="183"/>
    </location>
</feature>
<keyword evidence="6" id="KW-0695">RNA-directed DNA polymerase</keyword>
<dbReference type="GO" id="GO:0003964">
    <property type="term" value="F:RNA-directed DNA polymerase activity"/>
    <property type="evidence" value="ECO:0007669"/>
    <property type="project" value="UniProtKB-KW"/>
</dbReference>
<keyword evidence="3" id="KW-0540">Nuclease</keyword>
<evidence type="ECO:0000313" key="11">
    <source>
        <dbReference type="Proteomes" id="UP001066276"/>
    </source>
</evidence>
<comment type="caution">
    <text evidence="10">The sequence shown here is derived from an EMBL/GenBank/DDBJ whole genome shotgun (WGS) entry which is preliminary data.</text>
</comment>
<evidence type="ECO:0000256" key="6">
    <source>
        <dbReference type="ARBA" id="ARBA00022918"/>
    </source>
</evidence>
<dbReference type="GO" id="GO:0004523">
    <property type="term" value="F:RNA-DNA hybrid ribonuclease activity"/>
    <property type="evidence" value="ECO:0007669"/>
    <property type="project" value="InterPro"/>
</dbReference>
<dbReference type="InterPro" id="IPR001584">
    <property type="entry name" value="Integrase_cat-core"/>
</dbReference>